<dbReference type="EC" id="2.4.2.8" evidence="4"/>
<evidence type="ECO:0000259" key="3">
    <source>
        <dbReference type="Pfam" id="PF00156"/>
    </source>
</evidence>
<dbReference type="EMBL" id="UOEE01000331">
    <property type="protein sequence ID" value="VAW01985.1"/>
    <property type="molecule type" value="Genomic_DNA"/>
</dbReference>
<dbReference type="Pfam" id="PF00156">
    <property type="entry name" value="Pribosyltran"/>
    <property type="match status" value="1"/>
</dbReference>
<evidence type="ECO:0000256" key="1">
    <source>
        <dbReference type="ARBA" id="ARBA00022676"/>
    </source>
</evidence>
<dbReference type="CDD" id="cd06223">
    <property type="entry name" value="PRTases_typeI"/>
    <property type="match status" value="1"/>
</dbReference>
<protein>
    <submittedName>
        <fullName evidence="4">Hypoxanthine-guanine phosphoribosyltransferase</fullName>
        <ecNumber evidence="4">2.4.2.8</ecNumber>
    </submittedName>
</protein>
<gene>
    <name evidence="4" type="ORF">MNBD_ALPHA06-1890</name>
</gene>
<sequence>MDKTYISAEELLNNSFKLAEQILASDFRPDYIVGVWRGGAPIGIAVQEALEFCGLPSDHIAIRTSSYHGIGQQDDVVRVHGLHYLVENVNADDSLLIVDDVFDSGRSIDAIIRELKTLTRLNMPKDLRVGTVYFKPTKNMTDRVPDFYIEETDQWLVFPHELDGLTEAEVRANKNLPEGLIQIRRAHLDASK</sequence>
<organism evidence="4">
    <name type="scientific">hydrothermal vent metagenome</name>
    <dbReference type="NCBI Taxonomy" id="652676"/>
    <lineage>
        <taxon>unclassified sequences</taxon>
        <taxon>metagenomes</taxon>
        <taxon>ecological metagenomes</taxon>
    </lineage>
</organism>
<keyword evidence="1 4" id="KW-0328">Glycosyltransferase</keyword>
<dbReference type="InterPro" id="IPR029057">
    <property type="entry name" value="PRTase-like"/>
</dbReference>
<dbReference type="GO" id="GO:0016757">
    <property type="term" value="F:glycosyltransferase activity"/>
    <property type="evidence" value="ECO:0007669"/>
    <property type="project" value="UniProtKB-KW"/>
</dbReference>
<evidence type="ECO:0000313" key="4">
    <source>
        <dbReference type="EMBL" id="VAW01985.1"/>
    </source>
</evidence>
<dbReference type="PANTHER" id="PTHR43363">
    <property type="entry name" value="HYPOXANTHINE PHOSPHORIBOSYLTRANSFERASE"/>
    <property type="match status" value="1"/>
</dbReference>
<name>A0A3B0S6K3_9ZZZZ</name>
<dbReference type="PANTHER" id="PTHR43363:SF1">
    <property type="entry name" value="HYPOXANTHINE-GUANINE PHOSPHORIBOSYLTRANSFERASE"/>
    <property type="match status" value="1"/>
</dbReference>
<proteinExistence type="predicted"/>
<reference evidence="4" key="1">
    <citation type="submission" date="2018-06" db="EMBL/GenBank/DDBJ databases">
        <authorList>
            <person name="Zhirakovskaya E."/>
        </authorList>
    </citation>
    <scope>NUCLEOTIDE SEQUENCE</scope>
</reference>
<accession>A0A3B0S6K3</accession>
<evidence type="ECO:0000256" key="2">
    <source>
        <dbReference type="ARBA" id="ARBA00022679"/>
    </source>
</evidence>
<feature type="domain" description="Phosphoribosyltransferase" evidence="3">
    <location>
        <begin position="10"/>
        <end position="151"/>
    </location>
</feature>
<keyword evidence="2 4" id="KW-0808">Transferase</keyword>
<dbReference type="SUPFAM" id="SSF53271">
    <property type="entry name" value="PRTase-like"/>
    <property type="match status" value="1"/>
</dbReference>
<dbReference type="Gene3D" id="3.40.50.2020">
    <property type="match status" value="1"/>
</dbReference>
<dbReference type="InterPro" id="IPR000836">
    <property type="entry name" value="PRTase_dom"/>
</dbReference>
<dbReference type="AlphaFoldDB" id="A0A3B0S6K3"/>